<dbReference type="EMBL" id="VFPH01000001">
    <property type="protein sequence ID" value="TQM44797.1"/>
    <property type="molecule type" value="Genomic_DNA"/>
</dbReference>
<proteinExistence type="predicted"/>
<dbReference type="InterPro" id="IPR043746">
    <property type="entry name" value="DUF5691"/>
</dbReference>
<dbReference type="Proteomes" id="UP000319818">
    <property type="component" value="Unassembled WGS sequence"/>
</dbReference>
<comment type="caution">
    <text evidence="1">The sequence shown here is derived from an EMBL/GenBank/DDBJ whole genome shotgun (WGS) entry which is preliminary data.</text>
</comment>
<organism evidence="1 2">
    <name type="scientific">Pseudonocardia cypriaca</name>
    <dbReference type="NCBI Taxonomy" id="882449"/>
    <lineage>
        <taxon>Bacteria</taxon>
        <taxon>Bacillati</taxon>
        <taxon>Actinomycetota</taxon>
        <taxon>Actinomycetes</taxon>
        <taxon>Pseudonocardiales</taxon>
        <taxon>Pseudonocardiaceae</taxon>
        <taxon>Pseudonocardia</taxon>
    </lineage>
</organism>
<protein>
    <submittedName>
        <fullName evidence="1">Uncharacterized protein</fullName>
    </submittedName>
</protein>
<dbReference type="AlphaFoldDB" id="A0A543GFF1"/>
<sequence length="463" mass="49809">MNGWDDLVSTALLGTGRRRVDPAGLPAAVRPLVTGEAEEALLTAAAVLANYRRAGHVPARPDNRLPAAERDVRPLVPPAARRRLLRMPSELLGEWLRAVHQKGMRVPPEHLPALAEAARTRPGLRPPLAAVAGPAGSWLGERNPEWSFLVTVTGDRAWEYGTPLQRREWLRRTLATDPGAARTALGSTWTREPAGERAELIAVLGEHLVPDDEPFLETALDDRAGQVREMAAELLARLPGSRLAARMRERAARLVQPAGERWAVTLPDPDDAGLLRDAGGVRHPAELLRRIVGATPLDHWTRYGTPEQVLARAEPGVLRGGWVLAAGRQGDAPWGAALLAAADPASIDGTVTEMVRLLPARLHRPAVAVLAAKLTPQAMASAVALLPAPWTVELGAGVLDWLASHPGNRGLGGAARTAGRTVPIGCLRHPIATAPLPVGAAPWWRELATTLTFRREMHEELDR</sequence>
<dbReference type="OrthoDB" id="262508at2"/>
<gene>
    <name evidence="1" type="ORF">FB388_2171</name>
</gene>
<dbReference type="Pfam" id="PF18944">
    <property type="entry name" value="DUF5691"/>
    <property type="match status" value="1"/>
</dbReference>
<reference evidence="1 2" key="1">
    <citation type="submission" date="2019-06" db="EMBL/GenBank/DDBJ databases">
        <title>Sequencing the genomes of 1000 actinobacteria strains.</title>
        <authorList>
            <person name="Klenk H.-P."/>
        </authorList>
    </citation>
    <scope>NUCLEOTIDE SEQUENCE [LARGE SCALE GENOMIC DNA]</scope>
    <source>
        <strain evidence="1 2">DSM 45511</strain>
    </source>
</reference>
<evidence type="ECO:0000313" key="2">
    <source>
        <dbReference type="Proteomes" id="UP000319818"/>
    </source>
</evidence>
<keyword evidence="2" id="KW-1185">Reference proteome</keyword>
<evidence type="ECO:0000313" key="1">
    <source>
        <dbReference type="EMBL" id="TQM44797.1"/>
    </source>
</evidence>
<name>A0A543GFF1_9PSEU</name>
<accession>A0A543GFF1</accession>